<protein>
    <submittedName>
        <fullName evidence="3">Pentapeptide repeat-containing protein</fullName>
    </submittedName>
</protein>
<dbReference type="Pfam" id="PF20720">
    <property type="entry name" value="nSTAND3"/>
    <property type="match status" value="1"/>
</dbReference>
<name>A0A0F3GTG5_9BACT</name>
<keyword evidence="4" id="KW-1185">Reference proteome</keyword>
<reference evidence="3 4" key="1">
    <citation type="submission" date="2015-02" db="EMBL/GenBank/DDBJ databases">
        <title>Single-cell genomics of uncultivated deep-branching MTB reveals a conserved set of magnetosome genes.</title>
        <authorList>
            <person name="Kolinko S."/>
            <person name="Richter M."/>
            <person name="Glockner F.O."/>
            <person name="Brachmann A."/>
            <person name="Schuler D."/>
        </authorList>
    </citation>
    <scope>NUCLEOTIDE SEQUENCE [LARGE SCALE GENOMIC DNA]</scope>
    <source>
        <strain evidence="3">TM-1</strain>
    </source>
</reference>
<dbReference type="Gene3D" id="3.40.50.300">
    <property type="entry name" value="P-loop containing nucleotide triphosphate hydrolases"/>
    <property type="match status" value="1"/>
</dbReference>
<gene>
    <name evidence="3" type="ORF">MBAV_002675</name>
</gene>
<dbReference type="InterPro" id="IPR049050">
    <property type="entry name" value="nSTAND3"/>
</dbReference>
<comment type="caution">
    <text evidence="3">The sequence shown here is derived from an EMBL/GenBank/DDBJ whole genome shotgun (WGS) entry which is preliminary data.</text>
</comment>
<organism evidence="3 4">
    <name type="scientific">Candidatus Magnetobacterium bavaricum</name>
    <dbReference type="NCBI Taxonomy" id="29290"/>
    <lineage>
        <taxon>Bacteria</taxon>
        <taxon>Pseudomonadati</taxon>
        <taxon>Nitrospirota</taxon>
        <taxon>Thermodesulfovibrionia</taxon>
        <taxon>Thermodesulfovibrionales</taxon>
        <taxon>Candidatus Magnetobacteriaceae</taxon>
        <taxon>Candidatus Magnetobacterium</taxon>
    </lineage>
</organism>
<accession>A0A0F3GTG5</accession>
<dbReference type="AlphaFoldDB" id="A0A0F3GTG5"/>
<sequence>MATPHPGIKLIIPVNSLNKPLTADFKKLTVTLIKTLGSAAVLNFGMAASNAADAIYAFTTTTPGELAFILIHGSITKALIELVGESVGERLAEARLEGDSVDEQLLSALSGKEVFIDKDFLDRPDELPVIEDIQCIVKQWLNDCGIKENDVESIVKRLPSYFGYALIQEWRKDTTRYDTIIKALDTPFSKAVERQWAWLEYGALLQRRVDECVFDETFSLSQIYVPLNAYYEDTVKDVSRPGQKIQRRVVIRLDEEIDGWLQNVDKEDAIRVISGGPGSGKSSFARMLAARLAKEGKKVLYVPLHKIDPAKDFVKEIGEFARDEGVLVQNPLEPDSPEPDLVIILDGLDELASQGKAAEKTARDFVREVEKTVERRTPRLRVLINGRELVVQENKLEFRGKRQILNLLPYYQHNKYAYHDPTGFLQNDLRDDWWKKYGSLKGNGYEAMPKELKREELDDITVQPLLNYLLVLSYTRGKLKFDQDTNLNSIYSDLVDAVYERGYEKHPYKPIRHMTGNNFISTWT</sequence>
<dbReference type="SUPFAM" id="SSF52540">
    <property type="entry name" value="P-loop containing nucleoside triphosphate hydrolases"/>
    <property type="match status" value="1"/>
</dbReference>
<dbReference type="Proteomes" id="UP000033423">
    <property type="component" value="Unassembled WGS sequence"/>
</dbReference>
<proteinExistence type="predicted"/>
<dbReference type="Pfam" id="PF22735">
    <property type="entry name" value="NNH3"/>
    <property type="match status" value="1"/>
</dbReference>
<feature type="domain" description="NACHT N-terminal Helical" evidence="2">
    <location>
        <begin position="19"/>
        <end position="220"/>
    </location>
</feature>
<evidence type="ECO:0000313" key="3">
    <source>
        <dbReference type="EMBL" id="KJU85132.1"/>
    </source>
</evidence>
<dbReference type="EMBL" id="LACI01001148">
    <property type="protein sequence ID" value="KJU85132.1"/>
    <property type="molecule type" value="Genomic_DNA"/>
</dbReference>
<feature type="domain" description="Novel STAND NTPase 3" evidence="1">
    <location>
        <begin position="267"/>
        <end position="314"/>
    </location>
</feature>
<dbReference type="InterPro" id="IPR054568">
    <property type="entry name" value="NNH3"/>
</dbReference>
<dbReference type="InterPro" id="IPR027417">
    <property type="entry name" value="P-loop_NTPase"/>
</dbReference>
<evidence type="ECO:0000313" key="4">
    <source>
        <dbReference type="Proteomes" id="UP000033423"/>
    </source>
</evidence>
<evidence type="ECO:0000259" key="1">
    <source>
        <dbReference type="Pfam" id="PF20720"/>
    </source>
</evidence>
<evidence type="ECO:0000259" key="2">
    <source>
        <dbReference type="Pfam" id="PF22735"/>
    </source>
</evidence>